<evidence type="ECO:0000313" key="2">
    <source>
        <dbReference type="Proteomes" id="UP000785679"/>
    </source>
</evidence>
<dbReference type="EMBL" id="RRYP01000552">
    <property type="protein sequence ID" value="TNV87238.1"/>
    <property type="molecule type" value="Genomic_DNA"/>
</dbReference>
<dbReference type="AlphaFoldDB" id="A0A8J8P5B8"/>
<reference evidence="1" key="1">
    <citation type="submission" date="2019-06" db="EMBL/GenBank/DDBJ databases">
        <authorList>
            <person name="Zheng W."/>
        </authorList>
    </citation>
    <scope>NUCLEOTIDE SEQUENCE</scope>
    <source>
        <strain evidence="1">QDHG01</strain>
    </source>
</reference>
<protein>
    <submittedName>
        <fullName evidence="1">Uncharacterized protein</fullName>
    </submittedName>
</protein>
<proteinExistence type="predicted"/>
<keyword evidence="2" id="KW-1185">Reference proteome</keyword>
<organism evidence="1 2">
    <name type="scientific">Halteria grandinella</name>
    <dbReference type="NCBI Taxonomy" id="5974"/>
    <lineage>
        <taxon>Eukaryota</taxon>
        <taxon>Sar</taxon>
        <taxon>Alveolata</taxon>
        <taxon>Ciliophora</taxon>
        <taxon>Intramacronucleata</taxon>
        <taxon>Spirotrichea</taxon>
        <taxon>Stichotrichia</taxon>
        <taxon>Sporadotrichida</taxon>
        <taxon>Halteriidae</taxon>
        <taxon>Halteria</taxon>
    </lineage>
</organism>
<sequence>MPSVDQFSSMRFFQFPKSSLLSDYPPITWMNYPSEPLIISYSSVMATFLFMGSPSSPLCLDLRELLKIKSFFGVSIYRSFCSSVGWRLLIQTVCYQPLES</sequence>
<gene>
    <name evidence="1" type="ORF">FGO68_gene9386</name>
</gene>
<comment type="caution">
    <text evidence="1">The sequence shown here is derived from an EMBL/GenBank/DDBJ whole genome shotgun (WGS) entry which is preliminary data.</text>
</comment>
<dbReference type="Proteomes" id="UP000785679">
    <property type="component" value="Unassembled WGS sequence"/>
</dbReference>
<evidence type="ECO:0000313" key="1">
    <source>
        <dbReference type="EMBL" id="TNV87238.1"/>
    </source>
</evidence>
<accession>A0A8J8P5B8</accession>
<name>A0A8J8P5B8_HALGN</name>